<dbReference type="OrthoDB" id="2657646at2"/>
<sequence>MSHKVCNICGKAIRDRDELLTASKWFRIKSFHVECFEEMEKEETVARNMWIPVNGTSGNISFILMLALATWMLFTETLGYLGDLIGIIALYPIILRVISFLFIEYKLPKFIADKKPLNRE</sequence>
<protein>
    <recommendedName>
        <fullName evidence="4">Permease</fullName>
    </recommendedName>
</protein>
<comment type="caution">
    <text evidence="2">The sequence shown here is derived from an EMBL/GenBank/DDBJ whole genome shotgun (WGS) entry which is preliminary data.</text>
</comment>
<dbReference type="EMBL" id="WJNH01000006">
    <property type="protein sequence ID" value="MRG86842.1"/>
    <property type="molecule type" value="Genomic_DNA"/>
</dbReference>
<keyword evidence="1" id="KW-0812">Transmembrane</keyword>
<feature type="transmembrane region" description="Helical" evidence="1">
    <location>
        <begin position="80"/>
        <end position="103"/>
    </location>
</feature>
<organism evidence="2 3">
    <name type="scientific">Salinibacillus xinjiangensis</name>
    <dbReference type="NCBI Taxonomy" id="1229268"/>
    <lineage>
        <taxon>Bacteria</taxon>
        <taxon>Bacillati</taxon>
        <taxon>Bacillota</taxon>
        <taxon>Bacilli</taxon>
        <taxon>Bacillales</taxon>
        <taxon>Bacillaceae</taxon>
        <taxon>Salinibacillus</taxon>
    </lineage>
</organism>
<evidence type="ECO:0000256" key="1">
    <source>
        <dbReference type="SAM" id="Phobius"/>
    </source>
</evidence>
<feature type="transmembrane region" description="Helical" evidence="1">
    <location>
        <begin position="49"/>
        <end position="74"/>
    </location>
</feature>
<gene>
    <name evidence="2" type="ORF">GH754_11030</name>
</gene>
<dbReference type="RefSeq" id="WP_153728742.1">
    <property type="nucleotide sequence ID" value="NZ_WJNH01000006.1"/>
</dbReference>
<dbReference type="AlphaFoldDB" id="A0A6G1X7C8"/>
<reference evidence="2 3" key="1">
    <citation type="submission" date="2019-11" db="EMBL/GenBank/DDBJ databases">
        <authorList>
            <person name="Li J."/>
        </authorList>
    </citation>
    <scope>NUCLEOTIDE SEQUENCE [LARGE SCALE GENOMIC DNA]</scope>
    <source>
        <strain evidence="2 3">J4</strain>
    </source>
</reference>
<evidence type="ECO:0008006" key="4">
    <source>
        <dbReference type="Google" id="ProtNLM"/>
    </source>
</evidence>
<keyword evidence="3" id="KW-1185">Reference proteome</keyword>
<evidence type="ECO:0000313" key="2">
    <source>
        <dbReference type="EMBL" id="MRG86842.1"/>
    </source>
</evidence>
<proteinExistence type="predicted"/>
<name>A0A6G1X7C8_9BACI</name>
<evidence type="ECO:0000313" key="3">
    <source>
        <dbReference type="Proteomes" id="UP000480185"/>
    </source>
</evidence>
<dbReference type="Proteomes" id="UP000480185">
    <property type="component" value="Unassembled WGS sequence"/>
</dbReference>
<keyword evidence="1" id="KW-1133">Transmembrane helix</keyword>
<accession>A0A6G1X7C8</accession>
<keyword evidence="1" id="KW-0472">Membrane</keyword>